<evidence type="ECO:0000256" key="2">
    <source>
        <dbReference type="ARBA" id="ARBA00022840"/>
    </source>
</evidence>
<dbReference type="InterPro" id="IPR000792">
    <property type="entry name" value="Tscrpt_reg_LuxR_C"/>
</dbReference>
<dbReference type="Pfam" id="PF00196">
    <property type="entry name" value="GerE"/>
    <property type="match status" value="1"/>
</dbReference>
<dbReference type="InterPro" id="IPR036388">
    <property type="entry name" value="WH-like_DNA-bd_sf"/>
</dbReference>
<keyword evidence="1" id="KW-0547">Nucleotide-binding</keyword>
<dbReference type="RefSeq" id="WP_312892654.1">
    <property type="nucleotide sequence ID" value="NZ_JACBZD010000001.1"/>
</dbReference>
<dbReference type="InterPro" id="IPR011990">
    <property type="entry name" value="TPR-like_helical_dom_sf"/>
</dbReference>
<dbReference type="AlphaFoldDB" id="A0A852ZVZ0"/>
<gene>
    <name evidence="5" type="ORF">FHU37_003489</name>
</gene>
<feature type="compositionally biased region" description="Low complexity" evidence="3">
    <location>
        <begin position="961"/>
        <end position="987"/>
    </location>
</feature>
<name>A0A852ZVZ0_9ACTN</name>
<dbReference type="PROSITE" id="PS50043">
    <property type="entry name" value="HTH_LUXR_2"/>
    <property type="match status" value="1"/>
</dbReference>
<dbReference type="InterPro" id="IPR016032">
    <property type="entry name" value="Sig_transdc_resp-reg_C-effctor"/>
</dbReference>
<evidence type="ECO:0000313" key="6">
    <source>
        <dbReference type="Proteomes" id="UP000567795"/>
    </source>
</evidence>
<dbReference type="EMBL" id="JACBZD010000001">
    <property type="protein sequence ID" value="NYI06546.1"/>
    <property type="molecule type" value="Genomic_DNA"/>
</dbReference>
<dbReference type="SMART" id="SM00421">
    <property type="entry name" value="HTH_LUXR"/>
    <property type="match status" value="1"/>
</dbReference>
<dbReference type="SUPFAM" id="SSF48452">
    <property type="entry name" value="TPR-like"/>
    <property type="match status" value="1"/>
</dbReference>
<dbReference type="Pfam" id="PF13191">
    <property type="entry name" value="AAA_16"/>
    <property type="match status" value="1"/>
</dbReference>
<dbReference type="SUPFAM" id="SSF52540">
    <property type="entry name" value="P-loop containing nucleoside triphosphate hydrolases"/>
    <property type="match status" value="1"/>
</dbReference>
<dbReference type="CDD" id="cd06170">
    <property type="entry name" value="LuxR_C_like"/>
    <property type="match status" value="1"/>
</dbReference>
<dbReference type="Proteomes" id="UP000567795">
    <property type="component" value="Unassembled WGS sequence"/>
</dbReference>
<feature type="compositionally biased region" description="Low complexity" evidence="3">
    <location>
        <begin position="938"/>
        <end position="953"/>
    </location>
</feature>
<evidence type="ECO:0000313" key="5">
    <source>
        <dbReference type="EMBL" id="NYI06546.1"/>
    </source>
</evidence>
<comment type="caution">
    <text evidence="5">The sequence shown here is derived from an EMBL/GenBank/DDBJ whole genome shotgun (WGS) entry which is preliminary data.</text>
</comment>
<dbReference type="PANTHER" id="PTHR16305">
    <property type="entry name" value="TESTICULAR SOLUBLE ADENYLYL CYCLASE"/>
    <property type="match status" value="1"/>
</dbReference>
<dbReference type="SUPFAM" id="SSF46894">
    <property type="entry name" value="C-terminal effector domain of the bipartite response regulators"/>
    <property type="match status" value="1"/>
</dbReference>
<dbReference type="Gene3D" id="1.25.40.10">
    <property type="entry name" value="Tetratricopeptide repeat domain"/>
    <property type="match status" value="1"/>
</dbReference>
<evidence type="ECO:0000256" key="1">
    <source>
        <dbReference type="ARBA" id="ARBA00022741"/>
    </source>
</evidence>
<organism evidence="5 6">
    <name type="scientific">Allostreptomyces psammosilenae</name>
    <dbReference type="NCBI Taxonomy" id="1892865"/>
    <lineage>
        <taxon>Bacteria</taxon>
        <taxon>Bacillati</taxon>
        <taxon>Actinomycetota</taxon>
        <taxon>Actinomycetes</taxon>
        <taxon>Kitasatosporales</taxon>
        <taxon>Streptomycetaceae</taxon>
        <taxon>Allostreptomyces</taxon>
    </lineage>
</organism>
<protein>
    <submittedName>
        <fullName evidence="5">DNA-binding CsgD family transcriptional regulator/tetratricopeptide (TPR) repeat protein</fullName>
    </submittedName>
</protein>
<dbReference type="GO" id="GO:0005524">
    <property type="term" value="F:ATP binding"/>
    <property type="evidence" value="ECO:0007669"/>
    <property type="project" value="UniProtKB-KW"/>
</dbReference>
<accession>A0A852ZVZ0</accession>
<dbReference type="GO" id="GO:0003677">
    <property type="term" value="F:DNA binding"/>
    <property type="evidence" value="ECO:0007669"/>
    <property type="project" value="UniProtKB-KW"/>
</dbReference>
<feature type="region of interest" description="Disordered" evidence="3">
    <location>
        <begin position="938"/>
        <end position="992"/>
    </location>
</feature>
<dbReference type="PANTHER" id="PTHR16305:SF35">
    <property type="entry name" value="TRANSCRIPTIONAL ACTIVATOR DOMAIN"/>
    <property type="match status" value="1"/>
</dbReference>
<dbReference type="Gene3D" id="3.40.50.300">
    <property type="entry name" value="P-loop containing nucleotide triphosphate hydrolases"/>
    <property type="match status" value="1"/>
</dbReference>
<evidence type="ECO:0000259" key="4">
    <source>
        <dbReference type="PROSITE" id="PS50043"/>
    </source>
</evidence>
<keyword evidence="6" id="KW-1185">Reference proteome</keyword>
<dbReference type="Gene3D" id="1.10.10.10">
    <property type="entry name" value="Winged helix-like DNA-binding domain superfamily/Winged helix DNA-binding domain"/>
    <property type="match status" value="1"/>
</dbReference>
<keyword evidence="2" id="KW-0067">ATP-binding</keyword>
<reference evidence="5 6" key="1">
    <citation type="submission" date="2020-07" db="EMBL/GenBank/DDBJ databases">
        <title>Sequencing the genomes of 1000 actinobacteria strains.</title>
        <authorList>
            <person name="Klenk H.-P."/>
        </authorList>
    </citation>
    <scope>NUCLEOTIDE SEQUENCE [LARGE SCALE GENOMIC DNA]</scope>
    <source>
        <strain evidence="5 6">DSM 42178</strain>
    </source>
</reference>
<dbReference type="GO" id="GO:0005737">
    <property type="term" value="C:cytoplasm"/>
    <property type="evidence" value="ECO:0007669"/>
    <property type="project" value="TreeGrafter"/>
</dbReference>
<dbReference type="GO" id="GO:0004016">
    <property type="term" value="F:adenylate cyclase activity"/>
    <property type="evidence" value="ECO:0007669"/>
    <property type="project" value="TreeGrafter"/>
</dbReference>
<feature type="domain" description="HTH luxR-type" evidence="4">
    <location>
        <begin position="997"/>
        <end position="1062"/>
    </location>
</feature>
<evidence type="ECO:0000256" key="3">
    <source>
        <dbReference type="SAM" id="MobiDB-lite"/>
    </source>
</evidence>
<dbReference type="InterPro" id="IPR027417">
    <property type="entry name" value="P-loop_NTPase"/>
</dbReference>
<keyword evidence="5" id="KW-0238">DNA-binding</keyword>
<sequence>MSKPLISPVFVGRERESARLDALLDQAVEGEPGAVLIGGEAGIGKTRLLDEFLRRAEGRGAVTVVGSCLELGADGLPWAPFVSAFRALHQRLGPELAAAARGNEEQLARLLPELGPVIGRGDDDAGRLRLYELTRQLLERLSAERPLVVALEDLHWSDRSTRELLLYLLRSLTAGRILLVGTYRADDLHRRHPLRGYLAELDRLRGVGRLELDRLTRDEVARQLTGILGVEPAPAVVDEVHRRSDGNAFFVEELSCALERPDVADGSCAPTAWITASLRDLLLVRVEELPENAQQVVRVLAEAWSQISHQLLAAVVDMPEDDLLEALRAATEANVLLPSRDGHGYRFRHSLVREAVSDDLLPGERTLLNRRLAQVLEERPHLVRPDELPARLAGYWYHAHEPVKALPATLEAARVAGRRYAYAEQLRLLERALDLWESVPEEIRDTLGPVGRPSAFPPCGCTTEHVRYLDVLAQAVVAARLALERERGLRLVKQALRMLDGERDPERTAWFLVQRFRLIRYSAPGRQTGCEDLLTAHDMLRGRPPSAVQADVLTRLAAWEMLTWAREESAEMARQAVSIAVAVGEKSVELNARITLGTLEGYYGRTEAAIAEMRRAVDLSRVWEEPDLLTRSYLNLSHALEAAGRSAESVEAAREGMAAANRYGLARDSGAWLAGNLADSLMSLGEWDEAERVVSEALEILGTAHGERQLTARLGQLALDRGELEIAAERLRAVRDEYDASFRAAYGTIGYRGPSAQPQFLVPQGTLEVGLRAAQGRYAEAREAALELLRPGVPDGQENYLWPLLIAAAAAEADGRAVPAMAAGRDEAVQRLRWAAAQLPRHAPVWEASARLLDALLARVEGRVDRAAAIEAARAFTRWSWPLPAARAALLAAEACLAEGDRAEAARWLADAHAGAERLGARPLLARVRELAEAAGLASATRPATVPAPRAGGPSTGPADAARPAPNGTAGTPPATRPAGTRAVDAGGAAGGGTAVATGTALGLTRRELDVLRLVAQGRSNGQIAGELYISPKTVSVHVSRILAKLGVSSRGEAAALAHRERLFATTPH</sequence>
<dbReference type="PROSITE" id="PS00622">
    <property type="entry name" value="HTH_LUXR_1"/>
    <property type="match status" value="1"/>
</dbReference>
<dbReference type="PRINTS" id="PR00038">
    <property type="entry name" value="HTHLUXR"/>
</dbReference>
<dbReference type="InterPro" id="IPR041664">
    <property type="entry name" value="AAA_16"/>
</dbReference>
<proteinExistence type="predicted"/>
<dbReference type="GO" id="GO:0006355">
    <property type="term" value="P:regulation of DNA-templated transcription"/>
    <property type="evidence" value="ECO:0007669"/>
    <property type="project" value="InterPro"/>
</dbReference>